<evidence type="ECO:0000256" key="5">
    <source>
        <dbReference type="ARBA" id="ARBA00049880"/>
    </source>
</evidence>
<dbReference type="Gene3D" id="3.40.630.30">
    <property type="match status" value="1"/>
</dbReference>
<sequence length="165" mass="18750">MIKTVLLDKFLHNRNRFDCGIDPLNNYLKNTANQQTQKDNTRTFVLQDPMENSHIIGFYTLTMVSMDAQGLPVDLQKKHRFSSAAGLIARLAVDSRYRGQGFGEWLLVDALKKLLYASDMAAFPLIVVDAKEGSGFFYEKYGFTPFHDAKNKLFITIADVRISFS</sequence>
<evidence type="ECO:0000256" key="2">
    <source>
        <dbReference type="ARBA" id="ARBA00022649"/>
    </source>
</evidence>
<keyword evidence="8" id="KW-1185">Reference proteome</keyword>
<comment type="caution">
    <text evidence="7">The sequence shown here is derived from an EMBL/GenBank/DDBJ whole genome shotgun (WGS) entry which is preliminary data.</text>
</comment>
<evidence type="ECO:0000256" key="4">
    <source>
        <dbReference type="ARBA" id="ARBA00023315"/>
    </source>
</evidence>
<organism evidence="7 8">
    <name type="scientific">Desulfobotulus mexicanus</name>
    <dbReference type="NCBI Taxonomy" id="2586642"/>
    <lineage>
        <taxon>Bacteria</taxon>
        <taxon>Pseudomonadati</taxon>
        <taxon>Thermodesulfobacteriota</taxon>
        <taxon>Desulfobacteria</taxon>
        <taxon>Desulfobacterales</taxon>
        <taxon>Desulfobacteraceae</taxon>
        <taxon>Desulfobotulus</taxon>
    </lineage>
</organism>
<proteinExistence type="predicted"/>
<dbReference type="AlphaFoldDB" id="A0A5S5MEN9"/>
<dbReference type="PANTHER" id="PTHR36449">
    <property type="entry name" value="ACETYLTRANSFERASE-RELATED"/>
    <property type="match status" value="1"/>
</dbReference>
<dbReference type="CDD" id="cd04301">
    <property type="entry name" value="NAT_SF"/>
    <property type="match status" value="1"/>
</dbReference>
<gene>
    <name evidence="7" type="ORF">FIM25_11415</name>
</gene>
<evidence type="ECO:0000256" key="3">
    <source>
        <dbReference type="ARBA" id="ARBA00022679"/>
    </source>
</evidence>
<evidence type="ECO:0000313" key="8">
    <source>
        <dbReference type="Proteomes" id="UP000321899"/>
    </source>
</evidence>
<dbReference type="InterPro" id="IPR000182">
    <property type="entry name" value="GNAT_dom"/>
</dbReference>
<dbReference type="Pfam" id="PF13508">
    <property type="entry name" value="Acetyltransf_7"/>
    <property type="match status" value="1"/>
</dbReference>
<dbReference type="InterPro" id="IPR016181">
    <property type="entry name" value="Acyl_CoA_acyltransferase"/>
</dbReference>
<evidence type="ECO:0000259" key="6">
    <source>
        <dbReference type="Pfam" id="PF13508"/>
    </source>
</evidence>
<dbReference type="EMBL" id="VDMB01000014">
    <property type="protein sequence ID" value="TYT74216.1"/>
    <property type="molecule type" value="Genomic_DNA"/>
</dbReference>
<keyword evidence="4" id="KW-0012">Acyltransferase</keyword>
<dbReference type="SUPFAM" id="SSF55729">
    <property type="entry name" value="Acyl-CoA N-acyltransferases (Nat)"/>
    <property type="match status" value="1"/>
</dbReference>
<dbReference type="GO" id="GO:0016747">
    <property type="term" value="F:acyltransferase activity, transferring groups other than amino-acyl groups"/>
    <property type="evidence" value="ECO:0007669"/>
    <property type="project" value="InterPro"/>
</dbReference>
<evidence type="ECO:0000313" key="7">
    <source>
        <dbReference type="EMBL" id="TYT74216.1"/>
    </source>
</evidence>
<keyword evidence="1" id="KW-0678">Repressor</keyword>
<dbReference type="PANTHER" id="PTHR36449:SF1">
    <property type="entry name" value="ACETYLTRANSFERASE"/>
    <property type="match status" value="1"/>
</dbReference>
<dbReference type="OrthoDB" id="9799147at2"/>
<protein>
    <submittedName>
        <fullName evidence="7">GNAT family N-acetyltransferase</fullName>
    </submittedName>
</protein>
<evidence type="ECO:0000256" key="1">
    <source>
        <dbReference type="ARBA" id="ARBA00022491"/>
    </source>
</evidence>
<keyword evidence="2" id="KW-1277">Toxin-antitoxin system</keyword>
<name>A0A5S5MEN9_9BACT</name>
<feature type="domain" description="N-acetyltransferase" evidence="6">
    <location>
        <begin position="43"/>
        <end position="144"/>
    </location>
</feature>
<reference evidence="7 8" key="1">
    <citation type="submission" date="2019-06" db="EMBL/GenBank/DDBJ databases">
        <title>Desulfobotulus mexicanus sp. nov., a novel sulfate-reducing bacterium isolated from the sediment of an alkaline crater lake in Mexico.</title>
        <authorList>
            <person name="Hirschler-Rea A."/>
        </authorList>
    </citation>
    <scope>NUCLEOTIDE SEQUENCE [LARGE SCALE GENOMIC DNA]</scope>
    <source>
        <strain evidence="7 8">PAR22N</strain>
    </source>
</reference>
<keyword evidence="3 7" id="KW-0808">Transferase</keyword>
<dbReference type="Proteomes" id="UP000321899">
    <property type="component" value="Unassembled WGS sequence"/>
</dbReference>
<accession>A0A5S5MEN9</accession>
<comment type="catalytic activity">
    <reaction evidence="5">
        <text>glycyl-tRNA(Gly) + acetyl-CoA = N-acetylglycyl-tRNA(Gly) + CoA + H(+)</text>
        <dbReference type="Rhea" id="RHEA:81867"/>
        <dbReference type="Rhea" id="RHEA-COMP:9683"/>
        <dbReference type="Rhea" id="RHEA-COMP:19766"/>
        <dbReference type="ChEBI" id="CHEBI:15378"/>
        <dbReference type="ChEBI" id="CHEBI:57287"/>
        <dbReference type="ChEBI" id="CHEBI:57288"/>
        <dbReference type="ChEBI" id="CHEBI:78522"/>
        <dbReference type="ChEBI" id="CHEBI:232036"/>
    </reaction>
</comment>